<evidence type="ECO:0000259" key="9">
    <source>
        <dbReference type="PROSITE" id="PS50055"/>
    </source>
</evidence>
<comment type="similarity">
    <text evidence="2">Belongs to the protein-tyrosine phosphatase family. Non-receptor class 1 subfamily.</text>
</comment>
<feature type="compositionally biased region" description="Acidic residues" evidence="8">
    <location>
        <begin position="524"/>
        <end position="549"/>
    </location>
</feature>
<dbReference type="GO" id="GO:0005634">
    <property type="term" value="C:nucleus"/>
    <property type="evidence" value="ECO:0007669"/>
    <property type="project" value="TreeGrafter"/>
</dbReference>
<organism evidence="11 12">
    <name type="scientific">Varroa destructor</name>
    <name type="common">Honeybee mite</name>
    <dbReference type="NCBI Taxonomy" id="109461"/>
    <lineage>
        <taxon>Eukaryota</taxon>
        <taxon>Metazoa</taxon>
        <taxon>Ecdysozoa</taxon>
        <taxon>Arthropoda</taxon>
        <taxon>Chelicerata</taxon>
        <taxon>Arachnida</taxon>
        <taxon>Acari</taxon>
        <taxon>Parasitiformes</taxon>
        <taxon>Mesostigmata</taxon>
        <taxon>Gamasina</taxon>
        <taxon>Dermanyssoidea</taxon>
        <taxon>Varroidae</taxon>
        <taxon>Varroa</taxon>
    </lineage>
</organism>
<dbReference type="InterPro" id="IPR003595">
    <property type="entry name" value="Tyr_Pase_cat"/>
</dbReference>
<dbReference type="RefSeq" id="XP_022653946.1">
    <property type="nucleotide sequence ID" value="XM_022798211.1"/>
</dbReference>
<evidence type="ECO:0000256" key="1">
    <source>
        <dbReference type="ARBA" id="ARBA00004308"/>
    </source>
</evidence>
<evidence type="ECO:0000256" key="2">
    <source>
        <dbReference type="ARBA" id="ARBA00009701"/>
    </source>
</evidence>
<dbReference type="GO" id="GO:0046426">
    <property type="term" value="P:negative regulation of receptor signaling pathway via JAK-STAT"/>
    <property type="evidence" value="ECO:0007669"/>
    <property type="project" value="TreeGrafter"/>
</dbReference>
<feature type="domain" description="Tyrosine specific protein phosphatases" evidence="10">
    <location>
        <begin position="249"/>
        <end position="335"/>
    </location>
</feature>
<dbReference type="InParanoid" id="A0A7M7JMF0"/>
<dbReference type="GO" id="GO:0012505">
    <property type="term" value="C:endomembrane system"/>
    <property type="evidence" value="ECO:0007669"/>
    <property type="project" value="UniProtKB-SubCell"/>
</dbReference>
<dbReference type="GO" id="GO:0004726">
    <property type="term" value="F:non-membrane spanning protein tyrosine phosphatase activity"/>
    <property type="evidence" value="ECO:0007669"/>
    <property type="project" value="TreeGrafter"/>
</dbReference>
<keyword evidence="7" id="KW-0472">Membrane</keyword>
<proteinExistence type="inferred from homology"/>
<feature type="compositionally biased region" description="Basic and acidic residues" evidence="8">
    <location>
        <begin position="512"/>
        <end position="523"/>
    </location>
</feature>
<evidence type="ECO:0000313" key="11">
    <source>
        <dbReference type="EnsemblMetazoa" id="XP_022653946"/>
    </source>
</evidence>
<dbReference type="InterPro" id="IPR016130">
    <property type="entry name" value="Tyr_Pase_AS"/>
</dbReference>
<dbReference type="GO" id="GO:0005737">
    <property type="term" value="C:cytoplasm"/>
    <property type="evidence" value="ECO:0007669"/>
    <property type="project" value="TreeGrafter"/>
</dbReference>
<dbReference type="SMART" id="SM00404">
    <property type="entry name" value="PTPc_motif"/>
    <property type="match status" value="1"/>
</dbReference>
<dbReference type="InterPro" id="IPR000387">
    <property type="entry name" value="Tyr_Pase_dom"/>
</dbReference>
<keyword evidence="6" id="KW-0904">Protein phosphatase</keyword>
<dbReference type="Gene3D" id="3.90.190.10">
    <property type="entry name" value="Protein tyrosine phosphatase superfamily"/>
    <property type="match status" value="1"/>
</dbReference>
<dbReference type="InterPro" id="IPR029021">
    <property type="entry name" value="Prot-tyrosine_phosphatase-like"/>
</dbReference>
<dbReference type="PROSITE" id="PS00383">
    <property type="entry name" value="TYR_PHOSPHATASE_1"/>
    <property type="match status" value="1"/>
</dbReference>
<reference evidence="11" key="1">
    <citation type="submission" date="2021-01" db="UniProtKB">
        <authorList>
            <consortium name="EnsemblMetazoa"/>
        </authorList>
    </citation>
    <scope>IDENTIFICATION</scope>
</reference>
<dbReference type="AlphaFoldDB" id="A0A7M7JMF0"/>
<keyword evidence="5" id="KW-0378">Hydrolase</keyword>
<dbReference type="InterPro" id="IPR051985">
    <property type="entry name" value="NR_tyrosine_phosphatase"/>
</dbReference>
<dbReference type="Pfam" id="PF00102">
    <property type="entry name" value="Y_phosphatase"/>
    <property type="match status" value="1"/>
</dbReference>
<name>A0A7M7JMF0_VARDE</name>
<feature type="compositionally biased region" description="Low complexity" evidence="8">
    <location>
        <begin position="352"/>
        <end position="366"/>
    </location>
</feature>
<comment type="subcellular location">
    <subcellularLocation>
        <location evidence="1">Endomembrane system</location>
    </subcellularLocation>
</comment>
<feature type="domain" description="Tyrosine-protein phosphatase" evidence="9">
    <location>
        <begin position="54"/>
        <end position="344"/>
    </location>
</feature>
<dbReference type="EnsemblMetazoa" id="XM_022798211">
    <property type="protein sequence ID" value="XP_022653946"/>
    <property type="gene ID" value="LOC111247386"/>
</dbReference>
<dbReference type="PROSITE" id="PS50055">
    <property type="entry name" value="TYR_PHOSPHATASE_PTP"/>
    <property type="match status" value="1"/>
</dbReference>
<evidence type="ECO:0000313" key="12">
    <source>
        <dbReference type="Proteomes" id="UP000594260"/>
    </source>
</evidence>
<evidence type="ECO:0000256" key="8">
    <source>
        <dbReference type="SAM" id="MobiDB-lite"/>
    </source>
</evidence>
<accession>A0A7M7JMF0</accession>
<evidence type="ECO:0000256" key="4">
    <source>
        <dbReference type="ARBA" id="ARBA00022553"/>
    </source>
</evidence>
<dbReference type="PANTHER" id="PTHR46047">
    <property type="entry name" value="TYROSINE-PROTEIN PHOSPHATASE NON-RECEPTOR TYPE 61F"/>
    <property type="match status" value="1"/>
</dbReference>
<dbReference type="GO" id="GO:0070373">
    <property type="term" value="P:negative regulation of ERK1 and ERK2 cascade"/>
    <property type="evidence" value="ECO:0007669"/>
    <property type="project" value="TreeGrafter"/>
</dbReference>
<dbReference type="PRINTS" id="PR00700">
    <property type="entry name" value="PRTYPHPHTASE"/>
</dbReference>
<dbReference type="GO" id="GO:0048666">
    <property type="term" value="P:neuron development"/>
    <property type="evidence" value="ECO:0007669"/>
    <property type="project" value="UniProtKB-ARBA"/>
</dbReference>
<dbReference type="GO" id="GO:0019901">
    <property type="term" value="F:protein kinase binding"/>
    <property type="evidence" value="ECO:0007669"/>
    <property type="project" value="TreeGrafter"/>
</dbReference>
<dbReference type="SUPFAM" id="SSF52799">
    <property type="entry name" value="(Phosphotyrosine protein) phosphatases II"/>
    <property type="match status" value="1"/>
</dbReference>
<dbReference type="SMART" id="SM00194">
    <property type="entry name" value="PTPc"/>
    <property type="match status" value="1"/>
</dbReference>
<dbReference type="OrthoDB" id="9450131at2759"/>
<protein>
    <recommendedName>
        <fullName evidence="3">protein-tyrosine-phosphatase</fullName>
        <ecNumber evidence="3">3.1.3.48</ecNumber>
    </recommendedName>
</protein>
<dbReference type="PROSITE" id="PS50056">
    <property type="entry name" value="TYR_PHOSPHATASE_2"/>
    <property type="match status" value="1"/>
</dbReference>
<evidence type="ECO:0000256" key="5">
    <source>
        <dbReference type="ARBA" id="ARBA00022801"/>
    </source>
</evidence>
<dbReference type="GeneID" id="111247386"/>
<dbReference type="PANTHER" id="PTHR46047:SF3">
    <property type="entry name" value="TYROSINE-PROTEIN PHOSPHATASE NON-RECEPTOR TYPE 61F"/>
    <property type="match status" value="1"/>
</dbReference>
<feature type="region of interest" description="Disordered" evidence="8">
    <location>
        <begin position="349"/>
        <end position="416"/>
    </location>
</feature>
<evidence type="ECO:0000256" key="6">
    <source>
        <dbReference type="ARBA" id="ARBA00022912"/>
    </source>
</evidence>
<feature type="region of interest" description="Disordered" evidence="8">
    <location>
        <begin position="472"/>
        <end position="581"/>
    </location>
</feature>
<evidence type="ECO:0000256" key="7">
    <source>
        <dbReference type="ARBA" id="ARBA00023136"/>
    </source>
</evidence>
<dbReference type="EC" id="3.1.3.48" evidence="3"/>
<dbReference type="InterPro" id="IPR000242">
    <property type="entry name" value="PTP_cat"/>
</dbReference>
<dbReference type="KEGG" id="vde:111247386"/>
<sequence length="581" mass="63868">MAIEIGRKALSKLSCFLSSAKISRCASPPQSPRDDPAAGGLGVRGGQTVAALSMEAEFDEIERAGDWQKKYVDLRLQSTPNPNPLAAESGVLFAEAKKLDNRKLNRYTDVLAFEHSRVVLSRGDVDYINANHLVYERARRSYILTQGPLPETVGHFWLMVWEQRAPVIIMLNKIIEKQRLKCHKYWPDSDEPLDIEELELSVELLSEDETDSYIRRTMRLADGKSGDSRDVIQFQYTEWPDFGVPNSPDDFLEFLELVRGSGLLSGSEGDKEKGPPVIHCSAGIGRSGTFCLVDLVLKMLEDGTVKDNGDINVQHILLELRRDRVGLIQTHEQLRFAYQALIEASKRQRGESTSSAFRSRTSSAGGKSSHITSGSKDVKEPMETEQTGCNGDVRHRVGGRRSRPGDADENDENRKIVTVGTSQDFVVGAEQNDVVDEDNIVLPTTAAVAAIVARDNSGSRISKTAATNDRTAKIDGEAAVERTCSSSTSSSSSSSSSEHMNTNGPELDVETMQEKAGEQRDEELQTEAEEGGEEEEGAASDGSGAEDEASSPQKRAHHRLSLNNSDSKEEPILKRTRSQDE</sequence>
<feature type="compositionally biased region" description="Basic and acidic residues" evidence="8">
    <location>
        <begin position="566"/>
        <end position="581"/>
    </location>
</feature>
<keyword evidence="4" id="KW-0597">Phosphoprotein</keyword>
<evidence type="ECO:0000259" key="10">
    <source>
        <dbReference type="PROSITE" id="PS50056"/>
    </source>
</evidence>
<dbReference type="FunCoup" id="A0A7M7JMF0">
    <property type="interactions" value="1561"/>
</dbReference>
<evidence type="ECO:0000256" key="3">
    <source>
        <dbReference type="ARBA" id="ARBA00013064"/>
    </source>
</evidence>
<dbReference type="Proteomes" id="UP000594260">
    <property type="component" value="Unplaced"/>
</dbReference>
<feature type="compositionally biased region" description="Low complexity" evidence="8">
    <location>
        <begin position="485"/>
        <end position="497"/>
    </location>
</feature>
<keyword evidence="12" id="KW-1185">Reference proteome</keyword>